<evidence type="ECO:0000256" key="5">
    <source>
        <dbReference type="ARBA" id="ARBA00022840"/>
    </source>
</evidence>
<reference evidence="7 8" key="1">
    <citation type="submission" date="2019-07" db="EMBL/GenBank/DDBJ databases">
        <title>Whole genome shotgun sequence of Reyranella soli NBRC 108950.</title>
        <authorList>
            <person name="Hosoyama A."/>
            <person name="Uohara A."/>
            <person name="Ohji S."/>
            <person name="Ichikawa N."/>
        </authorList>
    </citation>
    <scope>NUCLEOTIDE SEQUENCE [LARGE SCALE GENOMIC DNA]</scope>
    <source>
        <strain evidence="7 8">NBRC 108950</strain>
    </source>
</reference>
<sequence length="230" mass="24987">MSALEIRDVSHAYRKPALRGVSFSIEPGDFVLLLGLNGAGKTTLFSLIAGLLGLQQGSIRVLGHEVGRSAALAGCGFVFQQSALDLDLTVAQSLRYHAALHGLSRSDARKRIEQELERFGLAARMHDLVRTLSGGQRRRVEIARALLHRPCLLLLDEATVGLDVPSRRAIVQRVRAQCAEEGATALWATHLPDEVEPGDRTIVLHEGQVRDDRRDIAAASLPDYFAGLAS</sequence>
<dbReference type="Pfam" id="PF00005">
    <property type="entry name" value="ABC_tran"/>
    <property type="match status" value="1"/>
</dbReference>
<dbReference type="PANTHER" id="PTHR42711">
    <property type="entry name" value="ABC TRANSPORTER ATP-BINDING PROTEIN"/>
    <property type="match status" value="1"/>
</dbReference>
<dbReference type="PANTHER" id="PTHR42711:SF5">
    <property type="entry name" value="ABC TRANSPORTER ATP-BINDING PROTEIN NATA"/>
    <property type="match status" value="1"/>
</dbReference>
<dbReference type="PROSITE" id="PS50893">
    <property type="entry name" value="ABC_TRANSPORTER_2"/>
    <property type="match status" value="1"/>
</dbReference>
<evidence type="ECO:0000256" key="2">
    <source>
        <dbReference type="ARBA" id="ARBA00022448"/>
    </source>
</evidence>
<keyword evidence="8" id="KW-1185">Reference proteome</keyword>
<evidence type="ECO:0000313" key="8">
    <source>
        <dbReference type="Proteomes" id="UP000321058"/>
    </source>
</evidence>
<dbReference type="InterPro" id="IPR050763">
    <property type="entry name" value="ABC_transporter_ATP-binding"/>
</dbReference>
<dbReference type="GO" id="GO:0016887">
    <property type="term" value="F:ATP hydrolysis activity"/>
    <property type="evidence" value="ECO:0007669"/>
    <property type="project" value="InterPro"/>
</dbReference>
<dbReference type="GO" id="GO:0005524">
    <property type="term" value="F:ATP binding"/>
    <property type="evidence" value="ECO:0007669"/>
    <property type="project" value="UniProtKB-KW"/>
</dbReference>
<dbReference type="SUPFAM" id="SSF52540">
    <property type="entry name" value="P-loop containing nucleoside triphosphate hydrolases"/>
    <property type="match status" value="1"/>
</dbReference>
<protein>
    <submittedName>
        <fullName evidence="7">2-phenylethanol ABC transporter ATP-binding protein</fullName>
    </submittedName>
</protein>
<dbReference type="SMART" id="SM00382">
    <property type="entry name" value="AAA"/>
    <property type="match status" value="1"/>
</dbReference>
<dbReference type="PROSITE" id="PS00211">
    <property type="entry name" value="ABC_TRANSPORTER_1"/>
    <property type="match status" value="1"/>
</dbReference>
<dbReference type="InterPro" id="IPR003593">
    <property type="entry name" value="AAA+_ATPase"/>
</dbReference>
<keyword evidence="5 7" id="KW-0067">ATP-binding</keyword>
<dbReference type="OrthoDB" id="9778547at2"/>
<organism evidence="7 8">
    <name type="scientific">Reyranella soli</name>
    <dbReference type="NCBI Taxonomy" id="1230389"/>
    <lineage>
        <taxon>Bacteria</taxon>
        <taxon>Pseudomonadati</taxon>
        <taxon>Pseudomonadota</taxon>
        <taxon>Alphaproteobacteria</taxon>
        <taxon>Hyphomicrobiales</taxon>
        <taxon>Reyranellaceae</taxon>
        <taxon>Reyranella</taxon>
    </lineage>
</organism>
<dbReference type="InterPro" id="IPR027417">
    <property type="entry name" value="P-loop_NTPase"/>
</dbReference>
<comment type="caution">
    <text evidence="7">The sequence shown here is derived from an EMBL/GenBank/DDBJ whole genome shotgun (WGS) entry which is preliminary data.</text>
</comment>
<dbReference type="EMBL" id="BKAJ01000072">
    <property type="protein sequence ID" value="GEP56917.1"/>
    <property type="molecule type" value="Genomic_DNA"/>
</dbReference>
<evidence type="ECO:0000256" key="1">
    <source>
        <dbReference type="ARBA" id="ARBA00005417"/>
    </source>
</evidence>
<dbReference type="InterPro" id="IPR017871">
    <property type="entry name" value="ABC_transporter-like_CS"/>
</dbReference>
<evidence type="ECO:0000313" key="7">
    <source>
        <dbReference type="EMBL" id="GEP56917.1"/>
    </source>
</evidence>
<keyword evidence="2" id="KW-0813">Transport</keyword>
<dbReference type="InterPro" id="IPR003439">
    <property type="entry name" value="ABC_transporter-like_ATP-bd"/>
</dbReference>
<proteinExistence type="inferred from homology"/>
<keyword evidence="4" id="KW-0547">Nucleotide-binding</keyword>
<dbReference type="Proteomes" id="UP000321058">
    <property type="component" value="Unassembled WGS sequence"/>
</dbReference>
<keyword evidence="3" id="KW-0536">Nodulation</keyword>
<dbReference type="RefSeq" id="WP_147151296.1">
    <property type="nucleotide sequence ID" value="NZ_BKAJ01000072.1"/>
</dbReference>
<evidence type="ECO:0000259" key="6">
    <source>
        <dbReference type="PROSITE" id="PS50893"/>
    </source>
</evidence>
<name>A0A512ND92_9HYPH</name>
<dbReference type="Gene3D" id="3.40.50.300">
    <property type="entry name" value="P-loop containing nucleotide triphosphate hydrolases"/>
    <property type="match status" value="1"/>
</dbReference>
<evidence type="ECO:0000256" key="3">
    <source>
        <dbReference type="ARBA" id="ARBA00022458"/>
    </source>
</evidence>
<gene>
    <name evidence="7" type="ORF">RSO01_40830</name>
</gene>
<comment type="similarity">
    <text evidence="1">Belongs to the ABC transporter superfamily.</text>
</comment>
<evidence type="ECO:0000256" key="4">
    <source>
        <dbReference type="ARBA" id="ARBA00022741"/>
    </source>
</evidence>
<dbReference type="AlphaFoldDB" id="A0A512ND92"/>
<accession>A0A512ND92</accession>
<feature type="domain" description="ABC transporter" evidence="6">
    <location>
        <begin position="1"/>
        <end position="229"/>
    </location>
</feature>